<dbReference type="InterPro" id="IPR051612">
    <property type="entry name" value="Teichoic_Acid_Biosynth"/>
</dbReference>
<keyword evidence="3" id="KW-1003">Cell membrane</keyword>
<sequence length="389" mass="45182">MGLRKKIIRVKWLIFGNLFRLCKINSKKIVIDNFFGRGYGENAKAIIEELLKLDSNLDIVWIVNDSVDNSEFPNSIRLVKIDSFRAIYEYATASIWIDNVKNNYKGNKRKKQFYLQTWHGGIGFKRVEKESIDTLDSKYIKESIRDSGLTDLMISNSDWVTENYRDNFWYNGEIIKTGLPRNDIFFKDNSASKQKVQKYFNSDKKIILYAPTFRQYLDISEQTNLFSLNAKKLVEAAEKNFGAQYILVTRVHPNIAKDFKITENSYLKDGSKYPDMQELLVSADILITDFSSSMFDFMLKSNKIFLFAKDYEDYIKYERKMKFDPKKDLPFPFASDEVGLISAISTFDEKDISIKANNFREKLGICDDGHSAERVAKLLVQVMKGSNLK</sequence>
<evidence type="ECO:0000256" key="5">
    <source>
        <dbReference type="ARBA" id="ARBA00022944"/>
    </source>
</evidence>
<dbReference type="Gene3D" id="3.40.50.11820">
    <property type="match status" value="1"/>
</dbReference>
<dbReference type="GO" id="GO:0019350">
    <property type="term" value="P:teichoic acid biosynthetic process"/>
    <property type="evidence" value="ECO:0007669"/>
    <property type="project" value="UniProtKB-KW"/>
</dbReference>
<dbReference type="Proteomes" id="UP000494160">
    <property type="component" value="Unassembled WGS sequence"/>
</dbReference>
<dbReference type="AlphaFoldDB" id="A0A6F9Y6W6"/>
<dbReference type="InterPro" id="IPR043148">
    <property type="entry name" value="TagF_C"/>
</dbReference>
<keyword evidence="5" id="KW-0777">Teichoic acid biosynthesis</keyword>
<organism evidence="7">
    <name type="scientific">Ligilactobacillus agilis</name>
    <dbReference type="NCBI Taxonomy" id="1601"/>
    <lineage>
        <taxon>Bacteria</taxon>
        <taxon>Bacillati</taxon>
        <taxon>Bacillota</taxon>
        <taxon>Bacilli</taxon>
        <taxon>Lactobacillales</taxon>
        <taxon>Lactobacillaceae</taxon>
        <taxon>Ligilactobacillus</taxon>
    </lineage>
</organism>
<comment type="caution">
    <text evidence="7">The sequence shown here is derived from an EMBL/GenBank/DDBJ whole genome shotgun (WGS) entry which is preliminary data.</text>
</comment>
<dbReference type="SUPFAM" id="SSF53756">
    <property type="entry name" value="UDP-Glycosyltransferase/glycogen phosphorylase"/>
    <property type="match status" value="1"/>
</dbReference>
<dbReference type="Pfam" id="PF04464">
    <property type="entry name" value="Glyphos_transf"/>
    <property type="match status" value="1"/>
</dbReference>
<dbReference type="PANTHER" id="PTHR37316:SF3">
    <property type="entry name" value="TEICHOIC ACID GLYCEROL-PHOSPHATE TRANSFERASE"/>
    <property type="match status" value="1"/>
</dbReference>
<dbReference type="PANTHER" id="PTHR37316">
    <property type="entry name" value="TEICHOIC ACID GLYCEROL-PHOSPHATE PRIMASE"/>
    <property type="match status" value="1"/>
</dbReference>
<dbReference type="InterPro" id="IPR043149">
    <property type="entry name" value="TagF_N"/>
</dbReference>
<dbReference type="RefSeq" id="WP_172577651.1">
    <property type="nucleotide sequence ID" value="NZ_BLAP01000065.1"/>
</dbReference>
<evidence type="ECO:0000313" key="7">
    <source>
        <dbReference type="EMBL" id="GET13135.1"/>
    </source>
</evidence>
<name>A0A6F9Y6W6_9LACO</name>
<dbReference type="InterPro" id="IPR007554">
    <property type="entry name" value="Glycerophosphate_synth"/>
</dbReference>
<dbReference type="EMBL" id="BLAP01000065">
    <property type="protein sequence ID" value="GET13135.1"/>
    <property type="molecule type" value="Genomic_DNA"/>
</dbReference>
<keyword evidence="4 7" id="KW-0808">Transferase</keyword>
<evidence type="ECO:0000256" key="3">
    <source>
        <dbReference type="ARBA" id="ARBA00022475"/>
    </source>
</evidence>
<evidence type="ECO:0000256" key="2">
    <source>
        <dbReference type="ARBA" id="ARBA00010488"/>
    </source>
</evidence>
<evidence type="ECO:0000256" key="6">
    <source>
        <dbReference type="ARBA" id="ARBA00023136"/>
    </source>
</evidence>
<evidence type="ECO:0000256" key="4">
    <source>
        <dbReference type="ARBA" id="ARBA00022679"/>
    </source>
</evidence>
<keyword evidence="6" id="KW-0472">Membrane</keyword>
<proteinExistence type="inferred from homology"/>
<comment type="subcellular location">
    <subcellularLocation>
        <location evidence="1">Cell membrane</location>
        <topology evidence="1">Peripheral membrane protein</topology>
    </subcellularLocation>
</comment>
<reference evidence="7" key="1">
    <citation type="submission" date="2019-10" db="EMBL/GenBank/DDBJ databases">
        <title>Lactobacillus agilis SN811 Whole Genome Sequencing Project.</title>
        <authorList>
            <person name="Suzuki S."/>
            <person name="Endo A."/>
            <person name="Maeno S."/>
            <person name="Shiwa Y."/>
            <person name="Matsutani M."/>
            <person name="Kajikawa A."/>
        </authorList>
    </citation>
    <scope>NUCLEOTIDE SEQUENCE</scope>
    <source>
        <strain evidence="7">SN811</strain>
    </source>
</reference>
<dbReference type="Gene3D" id="3.40.50.12580">
    <property type="match status" value="1"/>
</dbReference>
<gene>
    <name evidence="7" type="primary">tagB_2</name>
    <name evidence="7" type="ORF">SN811_16350</name>
</gene>
<comment type="similarity">
    <text evidence="2">Belongs to the CDP-glycerol glycerophosphotransferase family.</text>
</comment>
<dbReference type="GO" id="GO:0047355">
    <property type="term" value="F:CDP-glycerol glycerophosphotransferase activity"/>
    <property type="evidence" value="ECO:0007669"/>
    <property type="project" value="InterPro"/>
</dbReference>
<accession>A0A6F9Y6W6</accession>
<dbReference type="GO" id="GO:0005886">
    <property type="term" value="C:plasma membrane"/>
    <property type="evidence" value="ECO:0007669"/>
    <property type="project" value="UniProtKB-SubCell"/>
</dbReference>
<evidence type="ECO:0000256" key="1">
    <source>
        <dbReference type="ARBA" id="ARBA00004202"/>
    </source>
</evidence>
<protein>
    <submittedName>
        <fullName evidence="7">CDP-glycerol glycerophosphotransferase</fullName>
    </submittedName>
</protein>